<reference evidence="1 2" key="1">
    <citation type="submission" date="2017-07" db="EMBL/GenBank/DDBJ databases">
        <title>Phylogenetic study on the rhizospheric bacterium Ochrobactrum sp. A44.</title>
        <authorList>
            <person name="Krzyzanowska D.M."/>
            <person name="Ossowicki A."/>
            <person name="Rajewska M."/>
            <person name="Maciag T."/>
            <person name="Kaczynski Z."/>
            <person name="Czerwicka M."/>
            <person name="Jafra S."/>
        </authorList>
    </citation>
    <scope>NUCLEOTIDE SEQUENCE [LARGE SCALE GENOMIC DNA]</scope>
    <source>
        <strain evidence="1 2">OgA9a</strain>
    </source>
</reference>
<sequence>MDAKSLSGLLNREEGFKAKMLLRRIRFLDNVVRHADVSP</sequence>
<organism evidence="1 2">
    <name type="scientific">Brucella grignonensis</name>
    <dbReference type="NCBI Taxonomy" id="94627"/>
    <lineage>
        <taxon>Bacteria</taxon>
        <taxon>Pseudomonadati</taxon>
        <taxon>Pseudomonadota</taxon>
        <taxon>Alphaproteobacteria</taxon>
        <taxon>Hyphomicrobiales</taxon>
        <taxon>Brucellaceae</taxon>
        <taxon>Brucella/Ochrobactrum group</taxon>
        <taxon>Brucella</taxon>
    </lineage>
</organism>
<accession>A0A256FRD9</accession>
<dbReference type="AlphaFoldDB" id="A0A256FRD9"/>
<protein>
    <submittedName>
        <fullName evidence="1">Uncharacterized protein</fullName>
    </submittedName>
</protein>
<evidence type="ECO:0000313" key="2">
    <source>
        <dbReference type="Proteomes" id="UP000216478"/>
    </source>
</evidence>
<proteinExistence type="predicted"/>
<dbReference type="EMBL" id="NNRL01000147">
    <property type="protein sequence ID" value="OYR17419.1"/>
    <property type="molecule type" value="Genomic_DNA"/>
</dbReference>
<evidence type="ECO:0000313" key="1">
    <source>
        <dbReference type="EMBL" id="OYR17419.1"/>
    </source>
</evidence>
<gene>
    <name evidence="1" type="ORF">CEV33_3876</name>
</gene>
<name>A0A256FRD9_9HYPH</name>
<keyword evidence="2" id="KW-1185">Reference proteome</keyword>
<dbReference type="Proteomes" id="UP000216478">
    <property type="component" value="Unassembled WGS sequence"/>
</dbReference>
<comment type="caution">
    <text evidence="1">The sequence shown here is derived from an EMBL/GenBank/DDBJ whole genome shotgun (WGS) entry which is preliminary data.</text>
</comment>